<evidence type="ECO:0000313" key="1">
    <source>
        <dbReference type="EMBL" id="MBE1489563.1"/>
    </source>
</evidence>
<gene>
    <name evidence="1" type="ORF">H4W31_005201</name>
</gene>
<protein>
    <submittedName>
        <fullName evidence="1">Uncharacterized protein</fullName>
    </submittedName>
</protein>
<dbReference type="AlphaFoldDB" id="A0A927MD56"/>
<accession>A0A927MD56</accession>
<dbReference type="RefSeq" id="WP_192769020.1">
    <property type="nucleotide sequence ID" value="NZ_JADBEB010000001.1"/>
</dbReference>
<comment type="caution">
    <text evidence="1">The sequence shown here is derived from an EMBL/GenBank/DDBJ whole genome shotgun (WGS) entry which is preliminary data.</text>
</comment>
<organism evidence="1 2">
    <name type="scientific">Plantactinospora soyae</name>
    <dbReference type="NCBI Taxonomy" id="1544732"/>
    <lineage>
        <taxon>Bacteria</taxon>
        <taxon>Bacillati</taxon>
        <taxon>Actinomycetota</taxon>
        <taxon>Actinomycetes</taxon>
        <taxon>Micromonosporales</taxon>
        <taxon>Micromonosporaceae</taxon>
        <taxon>Plantactinospora</taxon>
    </lineage>
</organism>
<name>A0A927MD56_9ACTN</name>
<sequence length="204" mass="21788">MRRTVRRSSVFAVTLLMAVVGMVTLTGSAASARPLNNRVTQTAFIWNCPTGTPGCSAVQTRVGDVRTADPMTDVCRVTIAGVAKNLIYNRTARAGASLRTGFLYRSNLQSPNLQQDSCVSGGSFNNVPGNTPQRLCPHPNCGGVATATSGQQLREFCSVDDEIGNIWHLTVALSTTTGPLTAGFINRDDLNNATNLQFDCHNLI</sequence>
<evidence type="ECO:0000313" key="2">
    <source>
        <dbReference type="Proteomes" id="UP000649753"/>
    </source>
</evidence>
<reference evidence="1" key="1">
    <citation type="submission" date="2020-10" db="EMBL/GenBank/DDBJ databases">
        <title>Sequencing the genomes of 1000 actinobacteria strains.</title>
        <authorList>
            <person name="Klenk H.-P."/>
        </authorList>
    </citation>
    <scope>NUCLEOTIDE SEQUENCE</scope>
    <source>
        <strain evidence="1">DSM 46832</strain>
    </source>
</reference>
<dbReference type="EMBL" id="JADBEB010000001">
    <property type="protein sequence ID" value="MBE1489563.1"/>
    <property type="molecule type" value="Genomic_DNA"/>
</dbReference>
<dbReference type="Proteomes" id="UP000649753">
    <property type="component" value="Unassembled WGS sequence"/>
</dbReference>
<proteinExistence type="predicted"/>
<keyword evidence="2" id="KW-1185">Reference proteome</keyword>